<keyword evidence="1" id="KW-0328">Glycosyltransferase</keyword>
<dbReference type="PANTHER" id="PTHR12526">
    <property type="entry name" value="GLYCOSYLTRANSFERASE"/>
    <property type="match status" value="1"/>
</dbReference>
<protein>
    <submittedName>
        <fullName evidence="1">Glycosyltransferase</fullName>
        <ecNumber evidence="1">2.4.-.-</ecNumber>
    </submittedName>
</protein>
<reference evidence="1 2" key="1">
    <citation type="submission" date="2024-03" db="EMBL/GenBank/DDBJ databases">
        <title>Two novel species of the genus Flavobacterium exhibiting potentially degradation of complex polysaccharides.</title>
        <authorList>
            <person name="Lian X."/>
        </authorList>
    </citation>
    <scope>NUCLEOTIDE SEQUENCE [LARGE SCALE GENOMIC DNA]</scope>
    <source>
        <strain evidence="2">j3</strain>
    </source>
</reference>
<dbReference type="EC" id="2.4.-.-" evidence="1"/>
<evidence type="ECO:0000313" key="2">
    <source>
        <dbReference type="Proteomes" id="UP001460072"/>
    </source>
</evidence>
<accession>A0ABU9N612</accession>
<comment type="caution">
    <text evidence="1">The sequence shown here is derived from an EMBL/GenBank/DDBJ whole genome shotgun (WGS) entry which is preliminary data.</text>
</comment>
<evidence type="ECO:0000313" key="1">
    <source>
        <dbReference type="EMBL" id="MEM0542003.1"/>
    </source>
</evidence>
<dbReference type="Proteomes" id="UP001460072">
    <property type="component" value="Unassembled WGS sequence"/>
</dbReference>
<dbReference type="PANTHER" id="PTHR12526:SF630">
    <property type="entry name" value="GLYCOSYLTRANSFERASE"/>
    <property type="match status" value="1"/>
</dbReference>
<name>A0ABU9N612_9FLAO</name>
<sequence>MMSSTTCFILNYAPHYRKTIFERLTKEASCAIYCGNKIRVDIKKIDFDVIDFSIKELQTIWFFNRIAWMKGQIGLLFSKKYSTYVLTGQPFFLSDTIFILLSLFTKKKVLIWNHGPNGRETFLKKLYYKVFFSTLDGAFIYSDWSKKILLQNYTINPNSLHVIYNSLDYENHVAMRSEAVDSDYYQKKKFFKNSSLPILIFIGRLTKIKRIDLVIETVKQLNNQGLHLNLMIIGDGPERNALMEKANDNNSFIHFYGSCYDELENAKLLANADLCVSPGNVGLTGIHAMSFGTPVCTHDDFTNQMPEVGAVEESKTGTFYSLKENNLGQVITNWFTNVKDRKEIRNHCYQKIDTFYNPNYQIKVFKEVLNK</sequence>
<dbReference type="EMBL" id="JBCGDO010000004">
    <property type="protein sequence ID" value="MEM0542003.1"/>
    <property type="molecule type" value="Genomic_DNA"/>
</dbReference>
<keyword evidence="1" id="KW-0808">Transferase</keyword>
<gene>
    <name evidence="1" type="ORF">WFZ85_05215</name>
</gene>
<dbReference type="GO" id="GO:0016757">
    <property type="term" value="F:glycosyltransferase activity"/>
    <property type="evidence" value="ECO:0007669"/>
    <property type="project" value="UniProtKB-KW"/>
</dbReference>
<dbReference type="Gene3D" id="3.40.50.2000">
    <property type="entry name" value="Glycogen Phosphorylase B"/>
    <property type="match status" value="2"/>
</dbReference>
<dbReference type="CDD" id="cd03801">
    <property type="entry name" value="GT4_PimA-like"/>
    <property type="match status" value="1"/>
</dbReference>
<dbReference type="RefSeq" id="WP_342695224.1">
    <property type="nucleotide sequence ID" value="NZ_JBCGDO010000004.1"/>
</dbReference>
<keyword evidence="2" id="KW-1185">Reference proteome</keyword>
<dbReference type="Pfam" id="PF13692">
    <property type="entry name" value="Glyco_trans_1_4"/>
    <property type="match status" value="1"/>
</dbReference>
<proteinExistence type="predicted"/>
<dbReference type="SUPFAM" id="SSF53756">
    <property type="entry name" value="UDP-Glycosyltransferase/glycogen phosphorylase"/>
    <property type="match status" value="1"/>
</dbReference>
<organism evidence="1 2">
    <name type="scientific">Flavobacterium aureirubrum</name>
    <dbReference type="NCBI Taxonomy" id="3133147"/>
    <lineage>
        <taxon>Bacteria</taxon>
        <taxon>Pseudomonadati</taxon>
        <taxon>Bacteroidota</taxon>
        <taxon>Flavobacteriia</taxon>
        <taxon>Flavobacteriales</taxon>
        <taxon>Flavobacteriaceae</taxon>
        <taxon>Flavobacterium</taxon>
    </lineage>
</organism>